<dbReference type="STRING" id="1283841.A0A084QPK6"/>
<dbReference type="AlphaFoldDB" id="A0A084QPK6"/>
<keyword evidence="2" id="KW-1185">Reference proteome</keyword>
<reference evidence="1 2" key="1">
    <citation type="journal article" date="2014" name="BMC Genomics">
        <title>Comparative genome sequencing reveals chemotype-specific gene clusters in the toxigenic black mold Stachybotrys.</title>
        <authorList>
            <person name="Semeiks J."/>
            <person name="Borek D."/>
            <person name="Otwinowski Z."/>
            <person name="Grishin N.V."/>
        </authorList>
    </citation>
    <scope>NUCLEOTIDE SEQUENCE [LARGE SCALE GENOMIC DNA]</scope>
    <source>
        <strain evidence="1 2">IBT 40285</strain>
    </source>
</reference>
<evidence type="ECO:0000313" key="2">
    <source>
        <dbReference type="Proteomes" id="UP000028524"/>
    </source>
</evidence>
<dbReference type="OMA" id="WCSKYAQ"/>
<accession>A0A084QPK6</accession>
<name>A0A084QPK6_STAC4</name>
<gene>
    <name evidence="1" type="ORF">S40285_09479</name>
</gene>
<evidence type="ECO:0000313" key="1">
    <source>
        <dbReference type="EMBL" id="KFA65891.1"/>
    </source>
</evidence>
<dbReference type="InParanoid" id="A0A084QPK6"/>
<organism evidence="1 2">
    <name type="scientific">Stachybotrys chlorohalonatus (strain IBT 40285)</name>
    <dbReference type="NCBI Taxonomy" id="1283841"/>
    <lineage>
        <taxon>Eukaryota</taxon>
        <taxon>Fungi</taxon>
        <taxon>Dikarya</taxon>
        <taxon>Ascomycota</taxon>
        <taxon>Pezizomycotina</taxon>
        <taxon>Sordariomycetes</taxon>
        <taxon>Hypocreomycetidae</taxon>
        <taxon>Hypocreales</taxon>
        <taxon>Stachybotryaceae</taxon>
        <taxon>Stachybotrys</taxon>
    </lineage>
</organism>
<dbReference type="EMBL" id="KL660534">
    <property type="protein sequence ID" value="KFA65891.1"/>
    <property type="molecule type" value="Genomic_DNA"/>
</dbReference>
<protein>
    <recommendedName>
        <fullName evidence="3">Fungal N-terminal domain-containing protein</fullName>
    </recommendedName>
</protein>
<dbReference type="Proteomes" id="UP000028524">
    <property type="component" value="Unassembled WGS sequence"/>
</dbReference>
<dbReference type="OrthoDB" id="538223at2759"/>
<dbReference type="HOGENOM" id="CLU_000288_6_9_1"/>
<sequence length="185" mass="20274">MAEGLGVAASVIAVVNLSAKIGSLCPQYIKVVKNAEHDVARLLQEVTSLNAVKADINESLNGTDSVSLRSSRRLGAVVKDSLAKLRSLEEQLEKVDDKLRPGGKQSKIKKYLCFYALKWPFGSEEAKKAIEDLARCREALSLALQIDHTWDASAYSSIDERIDDLAIQAKEDVLTARQPHFIVPA</sequence>
<evidence type="ECO:0008006" key="3">
    <source>
        <dbReference type="Google" id="ProtNLM"/>
    </source>
</evidence>
<proteinExistence type="predicted"/>